<accession>A0ABZ2LM30</accession>
<dbReference type="EMBL" id="CP089984">
    <property type="protein sequence ID" value="WXB11977.1"/>
    <property type="molecule type" value="Genomic_DNA"/>
</dbReference>
<protein>
    <submittedName>
        <fullName evidence="3">C39 family peptidase</fullName>
    </submittedName>
</protein>
<evidence type="ECO:0000259" key="2">
    <source>
        <dbReference type="Pfam" id="PF13529"/>
    </source>
</evidence>
<dbReference type="Gene3D" id="3.90.70.10">
    <property type="entry name" value="Cysteine proteinases"/>
    <property type="match status" value="1"/>
</dbReference>
<dbReference type="Proteomes" id="UP001370348">
    <property type="component" value="Chromosome"/>
</dbReference>
<keyword evidence="4" id="KW-1185">Reference proteome</keyword>
<sequence length="254" mass="27493">MSIGACSGESSSPIPPGSEPDAGPNPNPNPNPHPNPQDAGSSDSGKADAQTPPTVSLPLDVPWIAQKPELPRGCEVTSLAMLLHYAGTPANKMVLADQIVKVPYMKDGLHGNPYDGFVGDMYTFSNPGYGVYHGPVARLAERYFPGRILDLTGAELDGLLTDHVARGRPVWVISNARFQKLAPSDFETWHTASGDVSITWHEHSVVITGFDTASVFINDPLDTSAGKNKKLNRKDFREAWEQMGKQAITYKAER</sequence>
<feature type="region of interest" description="Disordered" evidence="1">
    <location>
        <begin position="1"/>
        <end position="60"/>
    </location>
</feature>
<name>A0ABZ2LM30_9BACT</name>
<dbReference type="InterPro" id="IPR039564">
    <property type="entry name" value="Peptidase_C39-like"/>
</dbReference>
<dbReference type="PIRSF" id="PIRSF032442">
    <property type="entry name" value="UCP032442"/>
    <property type="match status" value="1"/>
</dbReference>
<reference evidence="3 4" key="1">
    <citation type="submission" date="2021-12" db="EMBL/GenBank/DDBJ databases">
        <title>Discovery of the Pendulisporaceae a myxobacterial family with distinct sporulation behavior and unique specialized metabolism.</title>
        <authorList>
            <person name="Garcia R."/>
            <person name="Popoff A."/>
            <person name="Bader C.D."/>
            <person name="Loehr J."/>
            <person name="Walesch S."/>
            <person name="Walt C."/>
            <person name="Boldt J."/>
            <person name="Bunk B."/>
            <person name="Haeckl F.J.F.P.J."/>
            <person name="Gunesch A.P."/>
            <person name="Birkelbach J."/>
            <person name="Nuebel U."/>
            <person name="Pietschmann T."/>
            <person name="Bach T."/>
            <person name="Mueller R."/>
        </authorList>
    </citation>
    <scope>NUCLEOTIDE SEQUENCE [LARGE SCALE GENOMIC DNA]</scope>
    <source>
        <strain evidence="3 4">MSr11954</strain>
    </source>
</reference>
<evidence type="ECO:0000313" key="3">
    <source>
        <dbReference type="EMBL" id="WXB11977.1"/>
    </source>
</evidence>
<proteinExistence type="predicted"/>
<organism evidence="3 4">
    <name type="scientific">Pendulispora albinea</name>
    <dbReference type="NCBI Taxonomy" id="2741071"/>
    <lineage>
        <taxon>Bacteria</taxon>
        <taxon>Pseudomonadati</taxon>
        <taxon>Myxococcota</taxon>
        <taxon>Myxococcia</taxon>
        <taxon>Myxococcales</taxon>
        <taxon>Sorangiineae</taxon>
        <taxon>Pendulisporaceae</taxon>
        <taxon>Pendulispora</taxon>
    </lineage>
</organism>
<dbReference type="RefSeq" id="WP_394821594.1">
    <property type="nucleotide sequence ID" value="NZ_CP089984.1"/>
</dbReference>
<dbReference type="PANTHER" id="PTHR37806:SF1">
    <property type="entry name" value="PEPTIDASE C39-LIKE DOMAIN-CONTAINING PROTEIN"/>
    <property type="match status" value="1"/>
</dbReference>
<evidence type="ECO:0000256" key="1">
    <source>
        <dbReference type="SAM" id="MobiDB-lite"/>
    </source>
</evidence>
<dbReference type="PANTHER" id="PTHR37806">
    <property type="entry name" value="LMO0724 PROTEIN"/>
    <property type="match status" value="1"/>
</dbReference>
<feature type="compositionally biased region" description="Pro residues" evidence="1">
    <location>
        <begin position="13"/>
        <end position="35"/>
    </location>
</feature>
<dbReference type="CDD" id="cd02549">
    <property type="entry name" value="Peptidase_C39A"/>
    <property type="match status" value="1"/>
</dbReference>
<gene>
    <name evidence="3" type="ORF">LZC94_29490</name>
</gene>
<feature type="domain" description="Peptidase C39-like" evidence="2">
    <location>
        <begin position="59"/>
        <end position="220"/>
    </location>
</feature>
<dbReference type="InterPro" id="IPR039563">
    <property type="entry name" value="Peptidase_C39_single_dom"/>
</dbReference>
<dbReference type="Pfam" id="PF13529">
    <property type="entry name" value="Peptidase_C39_2"/>
    <property type="match status" value="1"/>
</dbReference>
<evidence type="ECO:0000313" key="4">
    <source>
        <dbReference type="Proteomes" id="UP001370348"/>
    </source>
</evidence>
<dbReference type="InterPro" id="IPR016997">
    <property type="entry name" value="UCP032442"/>
</dbReference>